<name>A0ABY6UYW5_BIOOC</name>
<dbReference type="EMBL" id="CABFNS010000931">
    <property type="protein sequence ID" value="VUC36649.1"/>
    <property type="molecule type" value="Genomic_DNA"/>
</dbReference>
<dbReference type="Proteomes" id="UP000766486">
    <property type="component" value="Unassembled WGS sequence"/>
</dbReference>
<dbReference type="Pfam" id="PF12770">
    <property type="entry name" value="CHAT"/>
    <property type="match status" value="1"/>
</dbReference>
<dbReference type="PANTHER" id="PTHR19959">
    <property type="entry name" value="KINESIN LIGHT CHAIN"/>
    <property type="match status" value="1"/>
</dbReference>
<proteinExistence type="predicted"/>
<comment type="caution">
    <text evidence="2">The sequence shown here is derived from an EMBL/GenBank/DDBJ whole genome shotgun (WGS) entry which is preliminary data.</text>
</comment>
<accession>A0ABY6UYW5</accession>
<dbReference type="InterPro" id="IPR011990">
    <property type="entry name" value="TPR-like_helical_dom_sf"/>
</dbReference>
<reference evidence="2 3" key="1">
    <citation type="submission" date="2019-06" db="EMBL/GenBank/DDBJ databases">
        <authorList>
            <person name="Broberg M."/>
        </authorList>
    </citation>
    <scope>NUCLEOTIDE SEQUENCE [LARGE SCALE GENOMIC DNA]</scope>
</reference>
<protein>
    <recommendedName>
        <fullName evidence="1">CHAT domain-containing protein</fullName>
    </recommendedName>
</protein>
<dbReference type="PANTHER" id="PTHR19959:SF119">
    <property type="entry name" value="FUNGAL LIPASE-LIKE DOMAIN-CONTAINING PROTEIN"/>
    <property type="match status" value="1"/>
</dbReference>
<evidence type="ECO:0000313" key="3">
    <source>
        <dbReference type="Proteomes" id="UP000766486"/>
    </source>
</evidence>
<dbReference type="InterPro" id="IPR024983">
    <property type="entry name" value="CHAT_dom"/>
</dbReference>
<organism evidence="2 3">
    <name type="scientific">Bionectria ochroleuca</name>
    <name type="common">Gliocladium roseum</name>
    <dbReference type="NCBI Taxonomy" id="29856"/>
    <lineage>
        <taxon>Eukaryota</taxon>
        <taxon>Fungi</taxon>
        <taxon>Dikarya</taxon>
        <taxon>Ascomycota</taxon>
        <taxon>Pezizomycotina</taxon>
        <taxon>Sordariomycetes</taxon>
        <taxon>Hypocreomycetidae</taxon>
        <taxon>Hypocreales</taxon>
        <taxon>Bionectriaceae</taxon>
        <taxon>Clonostachys</taxon>
    </lineage>
</organism>
<gene>
    <name evidence="2" type="ORF">CLO192961_LOCUS449232</name>
</gene>
<dbReference type="Gene3D" id="1.25.40.10">
    <property type="entry name" value="Tetratricopeptide repeat domain"/>
    <property type="match status" value="4"/>
</dbReference>
<evidence type="ECO:0000259" key="1">
    <source>
        <dbReference type="Pfam" id="PF12770"/>
    </source>
</evidence>
<evidence type="ECO:0000313" key="2">
    <source>
        <dbReference type="EMBL" id="VUC36649.1"/>
    </source>
</evidence>
<feature type="domain" description="CHAT" evidence="1">
    <location>
        <begin position="1250"/>
        <end position="1585"/>
    </location>
</feature>
<sequence>MTEPISTGHVNDTPGEDFERFKHLALLGHSQYQSYTRSNDVETLNEAIRTFTQSTQATPSNDPKLYLQLSYLSLALKDRYSITKQRRDLDEALQATKRAVQLMETDGSCLAIRATVLHANAADTEAESDHREAVQFARYAMRILEQDNSSRTTISEVLCNLLDAHYKETQSENDLEELIILYRHLDHSTPKESGRKMGLMINLAYYLRQRFKSRPNPQDIDESIMISQRLIQFAAEDDPRRTPCLINYAVYLWERFIFTERRPLDDLDEAIRVIQQLTDYWLAYFTRLSAYVAERYCTTKLPEHYIEAAHHLPKAIQYWRQATKIPVIKTKYDLGPLLYLYGKINYGQFRDSGSAYNLNQAIEAFQESAELTDSPSELRKSKDWLLTCLLSKYSISEALCDLDDIISLARQLAQESPEGSKEQTKYALHAAEYLTLRYYRIARLEDMEESIQLGRRALGSTSKDDLMYPMYQSMVGVSLGEYFTATGSIPHLEESLQLTRVAAHTLPQSHTRKGEALMHYGSVLMKHYTTKGELSVLEEAIATTEEAIATGTSEDDLSSDLPYLLSEMLLQRFYVGGLTSDLDRGIRLCNEALNQGELYQTTRSDLISVLTTLHFHRSRVPGENPEPNTIDYLSSAALDPNQLGPIHPRKLKQLASASLGLGNKFLEAGHIVELEKAIQLGREAVDLLPESHQALSEVLSNLGVLIGLKYARKGMKADMDEATLLHRKAVDATPAGHFARPQRLAQLSSHLSDRFNSFGQIADLDEAIRLIQISIDGTPVQHVELIHRERTLATLLSVRYGVIGRTHDLEEAIRIGEKCIEKAAKNDMIQGWHLDHLATQLRSLFLRTRNISLLEDAIMHGDAAVNKTDQLHAHYTGRANNLLACLIEKYKVTREEQDFDKAINIGRKAIDAAPPDHPDRVSCLSNFGFLMCLRSIFQDSKTDLEIAIRILQKALNAIPEEDVTRSPILNLLGSCYIDMYNWKKQKQLFQKAINYYNEASQIANAPTLNKLESYWGRLRFCAHAEDWRQALEAASAAIQLIPNLVLRTLNHSDKQNLIRRINHLACDAASVYLLAGRDSAEALSVLEQGRGIISSSIEDMRTDISELKMKHPQLAEEFVQLKNRLENMRFKDRHATRSVQELESSEEMPVGDWTAQLGSGEEKELGDVLSRLITNIRTKPGFEHFLLPPSSAEIYEAAKQGPIVVIIISQVKCHAVIIKETNTIILPLPDVSPKILEQKAKSSGDLGTTAILEWLWDSIAKPVLDELGFTEPVANGGTWPHICWVPTGILGMFPLHAAGRHFTSTSETVLDRAASSYSLSHKSLVKSRLSPRIDAPSLLNAVLVGMRNTPRLRSLPFVEKELDSVRKYLELMNVNLIEPRKSRPDVLSAIQQCTLFHFAGHGYTSRNEPLDSYLALGEAKQDPLTVAHLLEIDIQTQRPFLAYLSACQTGRMDDDESSNESIHLISAFQLAGFRHVIGTLWKVDDQYCVDMAALIYKSIAEGGMTDLSVCMGLHNASRALRARWVRAESERRARYRRRSFRSTGSAQEADLKNQSEVAEVELSRDVISCDEEEEDFHWARYVHFGL</sequence>
<dbReference type="SUPFAM" id="SSF48452">
    <property type="entry name" value="TPR-like"/>
    <property type="match status" value="1"/>
</dbReference>
<keyword evidence="3" id="KW-1185">Reference proteome</keyword>